<comment type="caution">
    <text evidence="1">The sequence shown here is derived from an EMBL/GenBank/DDBJ whole genome shotgun (WGS) entry which is preliminary data.</text>
</comment>
<evidence type="ECO:0000313" key="2">
    <source>
        <dbReference type="Proteomes" id="UP000198034"/>
    </source>
</evidence>
<gene>
    <name evidence="1" type="ORF">BWK62_01470</name>
</gene>
<dbReference type="AlphaFoldDB" id="A0A246GE20"/>
<accession>A0A246GE20</accession>
<protein>
    <recommendedName>
        <fullName evidence="3">UDP-glycosyltransferase</fullName>
    </recommendedName>
</protein>
<name>A0A246GE20_9FLAO</name>
<dbReference type="SUPFAM" id="SSF53756">
    <property type="entry name" value="UDP-Glycosyltransferase/glycogen phosphorylase"/>
    <property type="match status" value="1"/>
</dbReference>
<dbReference type="OrthoDB" id="913551at2"/>
<proteinExistence type="predicted"/>
<dbReference type="InterPro" id="IPR043148">
    <property type="entry name" value="TagF_C"/>
</dbReference>
<dbReference type="Gene3D" id="3.40.50.12580">
    <property type="match status" value="1"/>
</dbReference>
<evidence type="ECO:0000313" key="1">
    <source>
        <dbReference type="EMBL" id="OWP79620.1"/>
    </source>
</evidence>
<evidence type="ECO:0008006" key="3">
    <source>
        <dbReference type="Google" id="ProtNLM"/>
    </source>
</evidence>
<reference evidence="1 2" key="1">
    <citation type="journal article" date="2017" name="Infect. Genet. Evol.">
        <title>Comparative genome analysis of fish pathogen Flavobacterium columnare reveals extensive sequence diversity within the species.</title>
        <authorList>
            <person name="Kayansamruaj P."/>
            <person name="Dong H.T."/>
            <person name="Hirono I."/>
            <person name="Kondo H."/>
            <person name="Senapin S."/>
            <person name="Rodkhum C."/>
        </authorList>
    </citation>
    <scope>NUCLEOTIDE SEQUENCE [LARGE SCALE GENOMIC DNA]</scope>
    <source>
        <strain evidence="1 2">1214</strain>
    </source>
</reference>
<organism evidence="1 2">
    <name type="scientific">Flavobacterium columnare</name>
    <dbReference type="NCBI Taxonomy" id="996"/>
    <lineage>
        <taxon>Bacteria</taxon>
        <taxon>Pseudomonadati</taxon>
        <taxon>Bacteroidota</taxon>
        <taxon>Flavobacteriia</taxon>
        <taxon>Flavobacteriales</taxon>
        <taxon>Flavobacteriaceae</taxon>
        <taxon>Flavobacterium</taxon>
    </lineage>
</organism>
<dbReference type="Proteomes" id="UP000198034">
    <property type="component" value="Unassembled WGS sequence"/>
</dbReference>
<sequence length="464" mass="53743">MNKLGLVITDGVGYRNFILSDFLTIASENFSEVIILSCLPKLAYDDLNLNVTIIELPVFEEGFFTWFFRKTKEIAHLKLHLKDNFGIYDNLNTNHNKNKTTRGWATRRIYDITKFWNSEKWILRFEKLQKLTFVNHKITKSYGKLLKETQIDVLFFTHQRPPYIAPLTSVAKKLNIPTVAFIFSWDNLASKGRMAFSFDHYLVWSQLMKNELLEFYTSIQEKQVEVVGTPQFEPYVLERYGWSKEDFLTKFQLAADKKIILFSCGDVSTSPNDPIYIEVIAKAIVNNKLEKTQLIVRTSPAETPERFQELALKYPFIKWNYPKWVQARSNHQEAWSQRIPTVEDISDLKSVLKYCDVCVNMLSTMSLDAILFDKPVINTVFGDGKNGLVNDQRFLHYRHIQQIIQTGAVDIAEKESELISKINVALADSTVRQKQQLELINLEIGIDLEKTNSIIIAELLNKTS</sequence>
<dbReference type="EMBL" id="MTCY01000002">
    <property type="protein sequence ID" value="OWP79620.1"/>
    <property type="molecule type" value="Genomic_DNA"/>
</dbReference>